<evidence type="ECO:0000313" key="11">
    <source>
        <dbReference type="EMBL" id="KAF0298668.1"/>
    </source>
</evidence>
<dbReference type="OrthoDB" id="10249039at2759"/>
<evidence type="ECO:0000256" key="3">
    <source>
        <dbReference type="ARBA" id="ARBA00022741"/>
    </source>
</evidence>
<keyword evidence="5 9" id="KW-0067">ATP-binding</keyword>
<sequence>MISLSKKLLQKRGEAAAGSAAAGAPPESRRRAAMRDRLLTKEVQEMHENLPATCSVEFPRPDALHELVLTVRPDEGYWRRGAFVFTITVGEEYNLSPPEVRCRTRLWHPNIAEDGAVCLSLLRQNSYDGMGWAPTRKLKDVVWGLNSLFTDLLNFDDPLNTEAADHYARDRDGFERKVSEYVRLYAPR</sequence>
<keyword evidence="4 9" id="KW-0833">Ubl conjugation pathway</keyword>
<evidence type="ECO:0000256" key="4">
    <source>
        <dbReference type="ARBA" id="ARBA00022786"/>
    </source>
</evidence>
<comment type="similarity">
    <text evidence="9">Belongs to the ubiquitin-conjugating enzyme family.</text>
</comment>
<feature type="active site" description="Glycyl thioester intermediate" evidence="8">
    <location>
        <position position="118"/>
    </location>
</feature>
<evidence type="ECO:0000256" key="6">
    <source>
        <dbReference type="ARBA" id="ARBA00043698"/>
    </source>
</evidence>
<proteinExistence type="inferred from homology"/>
<comment type="caution">
    <text evidence="11">The sequence shown here is derived from an EMBL/GenBank/DDBJ whole genome shotgun (WGS) entry which is preliminary data.</text>
</comment>
<dbReference type="InterPro" id="IPR023313">
    <property type="entry name" value="UBQ-conjugating_AS"/>
</dbReference>
<accession>A0A6A4W9C2</accession>
<evidence type="ECO:0000256" key="2">
    <source>
        <dbReference type="ARBA" id="ARBA00022679"/>
    </source>
</evidence>
<evidence type="ECO:0000256" key="8">
    <source>
        <dbReference type="PROSITE-ProRule" id="PRU10133"/>
    </source>
</evidence>
<dbReference type="PROSITE" id="PS50127">
    <property type="entry name" value="UBC_2"/>
    <property type="match status" value="1"/>
</dbReference>
<dbReference type="PANTHER" id="PTHR24067">
    <property type="entry name" value="UBIQUITIN-CONJUGATING ENZYME E2"/>
    <property type="match status" value="1"/>
</dbReference>
<dbReference type="CDD" id="cd23794">
    <property type="entry name" value="UBCc_UBE2F_UBE2M"/>
    <property type="match status" value="1"/>
</dbReference>
<dbReference type="EMBL" id="VIIS01001417">
    <property type="protein sequence ID" value="KAF0298668.1"/>
    <property type="molecule type" value="Genomic_DNA"/>
</dbReference>
<feature type="domain" description="UBC core" evidence="10">
    <location>
        <begin position="34"/>
        <end position="187"/>
    </location>
</feature>
<organism evidence="11 12">
    <name type="scientific">Amphibalanus amphitrite</name>
    <name type="common">Striped barnacle</name>
    <name type="synonym">Balanus amphitrite</name>
    <dbReference type="NCBI Taxonomy" id="1232801"/>
    <lineage>
        <taxon>Eukaryota</taxon>
        <taxon>Metazoa</taxon>
        <taxon>Ecdysozoa</taxon>
        <taxon>Arthropoda</taxon>
        <taxon>Crustacea</taxon>
        <taxon>Multicrustacea</taxon>
        <taxon>Cirripedia</taxon>
        <taxon>Thoracica</taxon>
        <taxon>Thoracicalcarea</taxon>
        <taxon>Balanomorpha</taxon>
        <taxon>Balanoidea</taxon>
        <taxon>Balanidae</taxon>
        <taxon>Amphibalaninae</taxon>
        <taxon>Amphibalanus</taxon>
    </lineage>
</organism>
<evidence type="ECO:0000259" key="10">
    <source>
        <dbReference type="PROSITE" id="PS50127"/>
    </source>
</evidence>
<keyword evidence="3 9" id="KW-0547">Nucleotide-binding</keyword>
<dbReference type="EC" id="2.3.2.34" evidence="7"/>
<dbReference type="InterPro" id="IPR050113">
    <property type="entry name" value="Ub_conjugating_enzyme"/>
</dbReference>
<dbReference type="Pfam" id="PF00179">
    <property type="entry name" value="UQ_con"/>
    <property type="match status" value="1"/>
</dbReference>
<dbReference type="SUPFAM" id="SSF54495">
    <property type="entry name" value="UBC-like"/>
    <property type="match status" value="1"/>
</dbReference>
<evidence type="ECO:0000256" key="1">
    <source>
        <dbReference type="ARBA" id="ARBA00005032"/>
    </source>
</evidence>
<evidence type="ECO:0000313" key="12">
    <source>
        <dbReference type="Proteomes" id="UP000440578"/>
    </source>
</evidence>
<evidence type="ECO:0000256" key="7">
    <source>
        <dbReference type="ARBA" id="ARBA00044047"/>
    </source>
</evidence>
<dbReference type="Gene3D" id="3.10.110.10">
    <property type="entry name" value="Ubiquitin Conjugating Enzyme"/>
    <property type="match status" value="1"/>
</dbReference>
<comment type="pathway">
    <text evidence="1">Protein modification; protein neddylation.</text>
</comment>
<dbReference type="GO" id="GO:0045116">
    <property type="term" value="P:protein neddylation"/>
    <property type="evidence" value="ECO:0007669"/>
    <property type="project" value="UniProtKB-ARBA"/>
</dbReference>
<dbReference type="InterPro" id="IPR016135">
    <property type="entry name" value="UBQ-conjugating_enzyme/RWD"/>
</dbReference>
<evidence type="ECO:0000256" key="5">
    <source>
        <dbReference type="ARBA" id="ARBA00022840"/>
    </source>
</evidence>
<reference evidence="11 12" key="1">
    <citation type="submission" date="2019-07" db="EMBL/GenBank/DDBJ databases">
        <title>Draft genome assembly of a fouling barnacle, Amphibalanus amphitrite (Darwin, 1854): The first reference genome for Thecostraca.</title>
        <authorList>
            <person name="Kim W."/>
        </authorList>
    </citation>
    <scope>NUCLEOTIDE SEQUENCE [LARGE SCALE GENOMIC DNA]</scope>
    <source>
        <strain evidence="11">SNU_AA5</strain>
        <tissue evidence="11">Soma without cirri and trophi</tissue>
    </source>
</reference>
<comment type="catalytic activity">
    <reaction evidence="6">
        <text>[E1 NEDD8-activating enzyme]-S-[NEDD8 protein]-yl-L-cysteine + [E2 NEDD8-conjugating enzyme]-L-cysteine = [E1 NEDD8-activating enzyme]-L-cysteine + [E2 NEDD8-conjugating enzyme]-S-[NEDD8-protein]-yl-L-cysteine.</text>
        <dbReference type="EC" id="2.3.2.34"/>
    </reaction>
</comment>
<dbReference type="GO" id="GO:0061654">
    <property type="term" value="F:NEDD8 conjugating enzyme activity"/>
    <property type="evidence" value="ECO:0007669"/>
    <property type="project" value="UniProtKB-EC"/>
</dbReference>
<dbReference type="PROSITE" id="PS00183">
    <property type="entry name" value="UBC_1"/>
    <property type="match status" value="1"/>
</dbReference>
<gene>
    <name evidence="11" type="primary">UBE2F</name>
    <name evidence="11" type="ORF">FJT64_003969</name>
</gene>
<keyword evidence="12" id="KW-1185">Reference proteome</keyword>
<dbReference type="Proteomes" id="UP000440578">
    <property type="component" value="Unassembled WGS sequence"/>
</dbReference>
<evidence type="ECO:0000256" key="9">
    <source>
        <dbReference type="RuleBase" id="RU362109"/>
    </source>
</evidence>
<dbReference type="GO" id="GO:0005524">
    <property type="term" value="F:ATP binding"/>
    <property type="evidence" value="ECO:0007669"/>
    <property type="project" value="UniProtKB-UniRule"/>
</dbReference>
<dbReference type="SMART" id="SM00212">
    <property type="entry name" value="UBCc"/>
    <property type="match status" value="1"/>
</dbReference>
<keyword evidence="2" id="KW-0808">Transferase</keyword>
<dbReference type="AlphaFoldDB" id="A0A6A4W9C2"/>
<dbReference type="InterPro" id="IPR000608">
    <property type="entry name" value="UBC"/>
</dbReference>
<protein>
    <recommendedName>
        <fullName evidence="7">E2 NEDD8-conjugating enzyme</fullName>
        <ecNumber evidence="7">2.3.2.34</ecNumber>
    </recommendedName>
</protein>
<dbReference type="FunFam" id="3.10.110.10:FF:000033">
    <property type="entry name" value="NEDD8-conjugating enzyme UBE2F"/>
    <property type="match status" value="1"/>
</dbReference>
<name>A0A6A4W9C2_AMPAM</name>